<name>A0A5P2DD68_STRVZ</name>
<comment type="similarity">
    <text evidence="11">Belongs to the peptidase M48 family.</text>
</comment>
<dbReference type="AlphaFoldDB" id="A0A5P2DD68"/>
<feature type="transmembrane region" description="Helical" evidence="12">
    <location>
        <begin position="44"/>
        <end position="62"/>
    </location>
</feature>
<evidence type="ECO:0000256" key="3">
    <source>
        <dbReference type="ARBA" id="ARBA00022670"/>
    </source>
</evidence>
<accession>A0A5P2DD68</accession>
<protein>
    <submittedName>
        <fullName evidence="14">Peptidase</fullName>
    </submittedName>
</protein>
<gene>
    <name evidence="14" type="ORF">DEJ50_19335</name>
</gene>
<keyword evidence="8 12" id="KW-1133">Transmembrane helix</keyword>
<organism evidence="14 15">
    <name type="scientific">Streptomyces venezuelae</name>
    <dbReference type="NCBI Taxonomy" id="54571"/>
    <lineage>
        <taxon>Bacteria</taxon>
        <taxon>Bacillati</taxon>
        <taxon>Actinomycetota</taxon>
        <taxon>Actinomycetes</taxon>
        <taxon>Kitasatosporales</taxon>
        <taxon>Streptomycetaceae</taxon>
        <taxon>Streptomyces</taxon>
    </lineage>
</organism>
<evidence type="ECO:0000256" key="7">
    <source>
        <dbReference type="ARBA" id="ARBA00022833"/>
    </source>
</evidence>
<dbReference type="InterPro" id="IPR050083">
    <property type="entry name" value="HtpX_protease"/>
</dbReference>
<evidence type="ECO:0000256" key="8">
    <source>
        <dbReference type="ARBA" id="ARBA00022989"/>
    </source>
</evidence>
<evidence type="ECO:0000313" key="14">
    <source>
        <dbReference type="EMBL" id="QES52520.1"/>
    </source>
</evidence>
<keyword evidence="6 11" id="KW-0378">Hydrolase</keyword>
<dbReference type="EMBL" id="CP029190">
    <property type="protein sequence ID" value="QES52520.1"/>
    <property type="molecule type" value="Genomic_DNA"/>
</dbReference>
<dbReference type="Gene3D" id="3.30.2010.10">
    <property type="entry name" value="Metalloproteases ('zincins'), catalytic domain"/>
    <property type="match status" value="1"/>
</dbReference>
<reference evidence="14 15" key="1">
    <citation type="submission" date="2018-05" db="EMBL/GenBank/DDBJ databases">
        <title>Streptomyces venezuelae.</title>
        <authorList>
            <person name="Kim W."/>
            <person name="Lee N."/>
            <person name="Cho B.-K."/>
        </authorList>
    </citation>
    <scope>NUCLEOTIDE SEQUENCE [LARGE SCALE GENOMIC DNA]</scope>
    <source>
        <strain evidence="14 15">ATCC 21782</strain>
    </source>
</reference>
<keyword evidence="7 11" id="KW-0862">Zinc</keyword>
<keyword evidence="9 11" id="KW-0482">Metalloprotease</keyword>
<evidence type="ECO:0000256" key="9">
    <source>
        <dbReference type="ARBA" id="ARBA00023049"/>
    </source>
</evidence>
<feature type="transmembrane region" description="Helical" evidence="12">
    <location>
        <begin position="12"/>
        <end position="32"/>
    </location>
</feature>
<evidence type="ECO:0000256" key="6">
    <source>
        <dbReference type="ARBA" id="ARBA00022801"/>
    </source>
</evidence>
<proteinExistence type="inferred from homology"/>
<feature type="transmembrane region" description="Helical" evidence="12">
    <location>
        <begin position="195"/>
        <end position="213"/>
    </location>
</feature>
<dbReference type="Proteomes" id="UP000325211">
    <property type="component" value="Chromosome"/>
</dbReference>
<evidence type="ECO:0000256" key="4">
    <source>
        <dbReference type="ARBA" id="ARBA00022692"/>
    </source>
</evidence>
<keyword evidence="3 11" id="KW-0645">Protease</keyword>
<dbReference type="PANTHER" id="PTHR43221:SF1">
    <property type="entry name" value="PROTEASE HTPX"/>
    <property type="match status" value="1"/>
</dbReference>
<dbReference type="GO" id="GO:0004222">
    <property type="term" value="F:metalloendopeptidase activity"/>
    <property type="evidence" value="ECO:0007669"/>
    <property type="project" value="InterPro"/>
</dbReference>
<dbReference type="OrthoDB" id="3474767at2"/>
<comment type="subcellular location">
    <subcellularLocation>
        <location evidence="1">Cell membrane</location>
        <topology evidence="1">Multi-pass membrane protein</topology>
    </subcellularLocation>
</comment>
<keyword evidence="5" id="KW-0479">Metal-binding</keyword>
<dbReference type="PANTHER" id="PTHR43221">
    <property type="entry name" value="PROTEASE HTPX"/>
    <property type="match status" value="1"/>
</dbReference>
<evidence type="ECO:0000256" key="2">
    <source>
        <dbReference type="ARBA" id="ARBA00022475"/>
    </source>
</evidence>
<keyword evidence="10 12" id="KW-0472">Membrane</keyword>
<comment type="cofactor">
    <cofactor evidence="11">
        <name>Zn(2+)</name>
        <dbReference type="ChEBI" id="CHEBI:29105"/>
    </cofactor>
    <text evidence="11">Binds 1 zinc ion per subunit.</text>
</comment>
<evidence type="ECO:0000259" key="13">
    <source>
        <dbReference type="Pfam" id="PF01435"/>
    </source>
</evidence>
<sequence>MHYTAHQRGTGLTALGRLALHLPGALFGLLLIGLLSRGLQGATGIPYGIPVALWLAAGVLCFHRPTEACLARYLLRLHPPRPEELALLASVWREVTARAGVDGNRYQLWVEESSEVTSSAAGGHIVIVTRRSLETLRTSQLAAVLAHELGHHTAGHTWSRLLTWWYALPGRLLWLILRPAGRVALREAKRMPVPAALLLGAALVWGGCLALAATYGAPLLLLALPFLTAAVARRAELRADRHAAILGFGPPLAEVLAAAGPDDEEVGTLQLLLSPDPHPRTRLHHLRRYLPPPG</sequence>
<evidence type="ECO:0000256" key="10">
    <source>
        <dbReference type="ARBA" id="ARBA00023136"/>
    </source>
</evidence>
<evidence type="ECO:0000256" key="11">
    <source>
        <dbReference type="RuleBase" id="RU003983"/>
    </source>
</evidence>
<evidence type="ECO:0000256" key="12">
    <source>
        <dbReference type="SAM" id="Phobius"/>
    </source>
</evidence>
<keyword evidence="2" id="KW-1003">Cell membrane</keyword>
<feature type="domain" description="Peptidase M48" evidence="13">
    <location>
        <begin position="88"/>
        <end position="288"/>
    </location>
</feature>
<evidence type="ECO:0000256" key="1">
    <source>
        <dbReference type="ARBA" id="ARBA00004651"/>
    </source>
</evidence>
<evidence type="ECO:0000256" key="5">
    <source>
        <dbReference type="ARBA" id="ARBA00022723"/>
    </source>
</evidence>
<evidence type="ECO:0000313" key="15">
    <source>
        <dbReference type="Proteomes" id="UP000325211"/>
    </source>
</evidence>
<dbReference type="GO" id="GO:0046872">
    <property type="term" value="F:metal ion binding"/>
    <property type="evidence" value="ECO:0007669"/>
    <property type="project" value="UniProtKB-KW"/>
</dbReference>
<keyword evidence="4 12" id="KW-0812">Transmembrane</keyword>
<dbReference type="GO" id="GO:0006508">
    <property type="term" value="P:proteolysis"/>
    <property type="evidence" value="ECO:0007669"/>
    <property type="project" value="UniProtKB-KW"/>
</dbReference>
<dbReference type="GO" id="GO:0005886">
    <property type="term" value="C:plasma membrane"/>
    <property type="evidence" value="ECO:0007669"/>
    <property type="project" value="UniProtKB-SubCell"/>
</dbReference>
<dbReference type="InterPro" id="IPR001915">
    <property type="entry name" value="Peptidase_M48"/>
</dbReference>
<dbReference type="Pfam" id="PF01435">
    <property type="entry name" value="Peptidase_M48"/>
    <property type="match status" value="1"/>
</dbReference>